<keyword evidence="15" id="KW-0464">Manganese</keyword>
<evidence type="ECO:0000256" key="10">
    <source>
        <dbReference type="ARBA" id="ARBA00022842"/>
    </source>
</evidence>
<keyword evidence="6" id="KW-0444">Lipid biosynthesis</keyword>
<dbReference type="AlphaFoldDB" id="A0A7M5WIK1"/>
<dbReference type="FunFam" id="1.20.120.1760:FF:000003">
    <property type="entry name" value="CDP-diacylglycerol--inositol 3-phosphatidyltransferase"/>
    <property type="match status" value="1"/>
</dbReference>
<evidence type="ECO:0000256" key="2">
    <source>
        <dbReference type="ARBA" id="ARBA00001946"/>
    </source>
</evidence>
<dbReference type="GO" id="GO:0005794">
    <property type="term" value="C:Golgi apparatus"/>
    <property type="evidence" value="ECO:0007669"/>
    <property type="project" value="TreeGrafter"/>
</dbReference>
<dbReference type="InterPro" id="IPR000462">
    <property type="entry name" value="CDP-OH_P_trans"/>
</dbReference>
<evidence type="ECO:0000256" key="5">
    <source>
        <dbReference type="ARBA" id="ARBA00013212"/>
    </source>
</evidence>
<keyword evidence="11 20" id="KW-1133">Transmembrane helix</keyword>
<comment type="subcellular location">
    <subcellularLocation>
        <location evidence="3">Membrane</location>
        <topology evidence="3">Multi-pass membrane protein</topology>
    </subcellularLocation>
</comment>
<evidence type="ECO:0000256" key="3">
    <source>
        <dbReference type="ARBA" id="ARBA00004141"/>
    </source>
</evidence>
<keyword evidence="8 20" id="KW-0812">Transmembrane</keyword>
<keyword evidence="22" id="KW-1185">Reference proteome</keyword>
<evidence type="ECO:0000256" key="4">
    <source>
        <dbReference type="ARBA" id="ARBA00010441"/>
    </source>
</evidence>
<dbReference type="GO" id="GO:0006661">
    <property type="term" value="P:phosphatidylinositol biosynthetic process"/>
    <property type="evidence" value="ECO:0007669"/>
    <property type="project" value="TreeGrafter"/>
</dbReference>
<organism evidence="21 22">
    <name type="scientific">Clytia hemisphaerica</name>
    <dbReference type="NCBI Taxonomy" id="252671"/>
    <lineage>
        <taxon>Eukaryota</taxon>
        <taxon>Metazoa</taxon>
        <taxon>Cnidaria</taxon>
        <taxon>Hydrozoa</taxon>
        <taxon>Hydroidolina</taxon>
        <taxon>Leptothecata</taxon>
        <taxon>Obeliida</taxon>
        <taxon>Clytiidae</taxon>
        <taxon>Clytia</taxon>
    </lineage>
</organism>
<dbReference type="Pfam" id="PF01066">
    <property type="entry name" value="CDP-OH_P_transf"/>
    <property type="match status" value="1"/>
</dbReference>
<evidence type="ECO:0000256" key="17">
    <source>
        <dbReference type="ARBA" id="ARBA00070582"/>
    </source>
</evidence>
<evidence type="ECO:0000256" key="8">
    <source>
        <dbReference type="ARBA" id="ARBA00022692"/>
    </source>
</evidence>
<feature type="transmembrane region" description="Helical" evidence="20">
    <location>
        <begin position="12"/>
        <end position="29"/>
    </location>
</feature>
<keyword evidence="13 20" id="KW-0472">Membrane</keyword>
<dbReference type="Gene3D" id="1.20.120.1760">
    <property type="match status" value="1"/>
</dbReference>
<dbReference type="InterPro" id="IPR048254">
    <property type="entry name" value="CDP_ALCOHOL_P_TRANSF_CS"/>
</dbReference>
<keyword evidence="16" id="KW-1208">Phospholipid metabolism</keyword>
<evidence type="ECO:0000256" key="20">
    <source>
        <dbReference type="SAM" id="Phobius"/>
    </source>
</evidence>
<comment type="cofactor">
    <cofactor evidence="1">
        <name>Mn(2+)</name>
        <dbReference type="ChEBI" id="CHEBI:29035"/>
    </cofactor>
</comment>
<evidence type="ECO:0000256" key="16">
    <source>
        <dbReference type="ARBA" id="ARBA00023264"/>
    </source>
</evidence>
<keyword evidence="10" id="KW-0460">Magnesium</keyword>
<keyword evidence="12" id="KW-0443">Lipid metabolism</keyword>
<dbReference type="Proteomes" id="UP000594262">
    <property type="component" value="Unplaced"/>
</dbReference>
<evidence type="ECO:0000256" key="9">
    <source>
        <dbReference type="ARBA" id="ARBA00022723"/>
    </source>
</evidence>
<evidence type="ECO:0000313" key="21">
    <source>
        <dbReference type="EnsemblMetazoa" id="CLYHEMP001983.2"/>
    </source>
</evidence>
<dbReference type="GO" id="GO:0016020">
    <property type="term" value="C:membrane"/>
    <property type="evidence" value="ECO:0007669"/>
    <property type="project" value="UniProtKB-SubCell"/>
</dbReference>
<reference evidence="21" key="1">
    <citation type="submission" date="2021-01" db="UniProtKB">
        <authorList>
            <consortium name="EnsemblMetazoa"/>
        </authorList>
    </citation>
    <scope>IDENTIFICATION</scope>
</reference>
<dbReference type="GO" id="GO:0003881">
    <property type="term" value="F:CDP-diacylglycerol-inositol 3-phosphatidyltransferase activity"/>
    <property type="evidence" value="ECO:0007669"/>
    <property type="project" value="UniProtKB-EC"/>
</dbReference>
<evidence type="ECO:0000256" key="19">
    <source>
        <dbReference type="RuleBase" id="RU003750"/>
    </source>
</evidence>
<evidence type="ECO:0000313" key="22">
    <source>
        <dbReference type="Proteomes" id="UP000594262"/>
    </source>
</evidence>
<evidence type="ECO:0000256" key="11">
    <source>
        <dbReference type="ARBA" id="ARBA00022989"/>
    </source>
</evidence>
<protein>
    <recommendedName>
        <fullName evidence="17">CDP-diacylglycerol--inositol 3-phosphatidyltransferase</fullName>
        <ecNumber evidence="5">2.7.8.11</ecNumber>
    </recommendedName>
    <alternativeName>
        <fullName evidence="18">Phosphatidylinositol synthase</fullName>
    </alternativeName>
</protein>
<evidence type="ECO:0000256" key="15">
    <source>
        <dbReference type="ARBA" id="ARBA00023211"/>
    </source>
</evidence>
<keyword evidence="14" id="KW-0594">Phospholipid biosynthesis</keyword>
<proteinExistence type="inferred from homology"/>
<evidence type="ECO:0000256" key="7">
    <source>
        <dbReference type="ARBA" id="ARBA00022679"/>
    </source>
</evidence>
<dbReference type="PANTHER" id="PTHR15362">
    <property type="entry name" value="PHOSPHATIDYLINOSITOL SYNTHASE"/>
    <property type="match status" value="1"/>
</dbReference>
<dbReference type="EnsemblMetazoa" id="CLYHEMT001983.2">
    <property type="protein sequence ID" value="CLYHEMP001983.2"/>
    <property type="gene ID" value="CLYHEMG001983"/>
</dbReference>
<evidence type="ECO:0000256" key="12">
    <source>
        <dbReference type="ARBA" id="ARBA00023098"/>
    </source>
</evidence>
<evidence type="ECO:0000256" key="6">
    <source>
        <dbReference type="ARBA" id="ARBA00022516"/>
    </source>
</evidence>
<dbReference type="EC" id="2.7.8.11" evidence="5"/>
<accession>A0A7M5WIK1</accession>
<keyword evidence="9" id="KW-0479">Metal-binding</keyword>
<keyword evidence="7 19" id="KW-0808">Transferase</keyword>
<dbReference type="PANTHER" id="PTHR15362:SF4">
    <property type="entry name" value="CDP-DIACYLGLYCEROL--INOSITOL 3-PHOSPHATIDYLTRANSFERASE"/>
    <property type="match status" value="1"/>
</dbReference>
<dbReference type="InterPro" id="IPR043130">
    <property type="entry name" value="CDP-OH_PTrfase_TM_dom"/>
</dbReference>
<comment type="cofactor">
    <cofactor evidence="2">
        <name>Mg(2+)</name>
        <dbReference type="ChEBI" id="CHEBI:18420"/>
    </cofactor>
</comment>
<evidence type="ECO:0000256" key="1">
    <source>
        <dbReference type="ARBA" id="ARBA00001936"/>
    </source>
</evidence>
<dbReference type="PROSITE" id="PS00379">
    <property type="entry name" value="CDP_ALCOHOL_P_TRANSF"/>
    <property type="match status" value="1"/>
</dbReference>
<sequence length="148" mass="16972">MTENVYLFVPNLIGYARIILMFVSFYYMATDVWTATITYLLSQFLDAFDGHAARALNQCTKFGAVLDMVTDRCSTMGLLIVLASFYPKYQFFFIFVTVLDIASHWVQVYSNLSLGQSHKAVKESGNWFLRLYYTSRVSLNSTSIAQYL</sequence>
<evidence type="ECO:0000256" key="14">
    <source>
        <dbReference type="ARBA" id="ARBA00023209"/>
    </source>
</evidence>
<evidence type="ECO:0000256" key="18">
    <source>
        <dbReference type="ARBA" id="ARBA00079946"/>
    </source>
</evidence>
<evidence type="ECO:0000256" key="13">
    <source>
        <dbReference type="ARBA" id="ARBA00023136"/>
    </source>
</evidence>
<comment type="similarity">
    <text evidence="4 19">Belongs to the CDP-alcohol phosphatidyltransferase class-I family.</text>
</comment>
<dbReference type="OrthoDB" id="10251079at2759"/>
<dbReference type="GO" id="GO:0046872">
    <property type="term" value="F:metal ion binding"/>
    <property type="evidence" value="ECO:0007669"/>
    <property type="project" value="UniProtKB-KW"/>
</dbReference>
<name>A0A7M5WIK1_9CNID</name>